<feature type="transmembrane region" description="Helical" evidence="6">
    <location>
        <begin position="406"/>
        <end position="428"/>
    </location>
</feature>
<comment type="subcellular location">
    <subcellularLocation>
        <location evidence="1">Membrane</location>
        <topology evidence="1">Multi-pass membrane protein</topology>
    </subcellularLocation>
</comment>
<evidence type="ECO:0000256" key="1">
    <source>
        <dbReference type="ARBA" id="ARBA00004141"/>
    </source>
</evidence>
<evidence type="ECO:0000256" key="3">
    <source>
        <dbReference type="ARBA" id="ARBA00022989"/>
    </source>
</evidence>
<proteinExistence type="predicted"/>
<dbReference type="EMBL" id="SWFS01000144">
    <property type="protein sequence ID" value="KAA8915762.1"/>
    <property type="molecule type" value="Genomic_DNA"/>
</dbReference>
<evidence type="ECO:0000256" key="2">
    <source>
        <dbReference type="ARBA" id="ARBA00022692"/>
    </source>
</evidence>
<dbReference type="InterPro" id="IPR051617">
    <property type="entry name" value="UNC-93-like_regulator"/>
</dbReference>
<feature type="region of interest" description="Disordered" evidence="5">
    <location>
        <begin position="1"/>
        <end position="26"/>
    </location>
</feature>
<feature type="transmembrane region" description="Helical" evidence="6">
    <location>
        <begin position="138"/>
        <end position="157"/>
    </location>
</feature>
<dbReference type="SUPFAM" id="SSF103473">
    <property type="entry name" value="MFS general substrate transporter"/>
    <property type="match status" value="1"/>
</dbReference>
<dbReference type="PANTHER" id="PTHR23294:SF55">
    <property type="entry name" value="TRANSPORTER, PUTATIVE (AFU_ORTHOLOGUE AFUA_1G17480)-RELATED"/>
    <property type="match status" value="1"/>
</dbReference>
<organism evidence="7 8">
    <name type="scientific">Trichomonascus ciferrii</name>
    <dbReference type="NCBI Taxonomy" id="44093"/>
    <lineage>
        <taxon>Eukaryota</taxon>
        <taxon>Fungi</taxon>
        <taxon>Dikarya</taxon>
        <taxon>Ascomycota</taxon>
        <taxon>Saccharomycotina</taxon>
        <taxon>Dipodascomycetes</taxon>
        <taxon>Dipodascales</taxon>
        <taxon>Trichomonascaceae</taxon>
        <taxon>Trichomonascus</taxon>
        <taxon>Trichomonascus ciferrii complex</taxon>
    </lineage>
</organism>
<keyword evidence="3 6" id="KW-1133">Transmembrane helix</keyword>
<protein>
    <recommendedName>
        <fullName evidence="9">Major facilitator superfamily (MFS) profile domain-containing protein</fullName>
    </recommendedName>
</protein>
<feature type="transmembrane region" description="Helical" evidence="6">
    <location>
        <begin position="313"/>
        <end position="330"/>
    </location>
</feature>
<gene>
    <name evidence="7" type="ORF">TRICI_002090</name>
</gene>
<keyword evidence="8" id="KW-1185">Reference proteome</keyword>
<evidence type="ECO:0000313" key="7">
    <source>
        <dbReference type="EMBL" id="KAA8915762.1"/>
    </source>
</evidence>
<evidence type="ECO:0000313" key="8">
    <source>
        <dbReference type="Proteomes" id="UP000761534"/>
    </source>
</evidence>
<dbReference type="OrthoDB" id="196103at2759"/>
<name>A0A6A1LWE7_9ASCO</name>
<feature type="transmembrane region" description="Helical" evidence="6">
    <location>
        <begin position="271"/>
        <end position="293"/>
    </location>
</feature>
<comment type="caution">
    <text evidence="7">The sequence shown here is derived from an EMBL/GenBank/DDBJ whole genome shotgun (WGS) entry which is preliminary data.</text>
</comment>
<feature type="transmembrane region" description="Helical" evidence="6">
    <location>
        <begin position="178"/>
        <end position="197"/>
    </location>
</feature>
<accession>A0A6A1LWE7</accession>
<dbReference type="AlphaFoldDB" id="A0A6A1LWE7"/>
<sequence length="502" mass="54792">MSGEEHKTTPAAAHPHEDEEPTVVPDEELGLEKKGGVIGKIAGGLRNPWAQVIVIAFVCFCCPGMYNALQGVGGGGQVDSTVNSNAQVALLSCTAATALFIAGPLLSVLGPRNCVVVGGWTYALYSGSFLNYNKTENGAFVIASGALLGIGSAFLWVAQGSIMTSYVQENQKGRSIAVFWFIFNIGGAIGSLISFGINMKNGDGTVTDGTYIAFMIIMLFGWALSVLICSPKHIKNKELRNEMAIDNSGLDKDSGFSFDRLKRSFVRLFKVLINWRVLCLLPLFFCANVFYSYQQNIVNGEVFNIRTRSLNGALYWIAQMFGALVMGFILDSIPVDRRKRSIIGWVFLFVTGMAIWGGGYKYELWIEDRRDRGLGQDIDFKDGSDFLGGMFLYMFYGAYDSIWQAYCYWLMGAITNSSYVTGVLVGAYKSFQATGGAMAFRLNAVGTSWMAQFASDWGLCMGALVIALPTVVTVSMTNVVSDEEVAAETGIEVKKDDHEQHV</sequence>
<evidence type="ECO:0000256" key="4">
    <source>
        <dbReference type="ARBA" id="ARBA00023136"/>
    </source>
</evidence>
<feature type="transmembrane region" description="Helical" evidence="6">
    <location>
        <begin position="209"/>
        <end position="230"/>
    </location>
</feature>
<feature type="transmembrane region" description="Helical" evidence="6">
    <location>
        <begin position="49"/>
        <end position="66"/>
    </location>
</feature>
<evidence type="ECO:0000256" key="5">
    <source>
        <dbReference type="SAM" id="MobiDB-lite"/>
    </source>
</evidence>
<dbReference type="GO" id="GO:0016020">
    <property type="term" value="C:membrane"/>
    <property type="evidence" value="ECO:0007669"/>
    <property type="project" value="UniProtKB-SubCell"/>
</dbReference>
<reference evidence="7" key="1">
    <citation type="journal article" date="2019" name="G3 (Bethesda)">
        <title>Genome Assemblies of Two Rare Opportunistic Yeast Pathogens: Diutina rugosa (syn. Candida rugosa) and Trichomonascus ciferrii (syn. Candida ciferrii).</title>
        <authorList>
            <person name="Mixao V."/>
            <person name="Saus E."/>
            <person name="Hansen A.P."/>
            <person name="Lass-Florl C."/>
            <person name="Gabaldon T."/>
        </authorList>
    </citation>
    <scope>NUCLEOTIDE SEQUENCE</scope>
    <source>
        <strain evidence="7">CBS 4856</strain>
    </source>
</reference>
<dbReference type="Gene3D" id="1.20.1250.20">
    <property type="entry name" value="MFS general substrate transporter like domains"/>
    <property type="match status" value="1"/>
</dbReference>
<evidence type="ECO:0008006" key="9">
    <source>
        <dbReference type="Google" id="ProtNLM"/>
    </source>
</evidence>
<keyword evidence="2 6" id="KW-0812">Transmembrane</keyword>
<feature type="transmembrane region" description="Helical" evidence="6">
    <location>
        <begin position="342"/>
        <end position="360"/>
    </location>
</feature>
<keyword evidence="4 6" id="KW-0472">Membrane</keyword>
<evidence type="ECO:0000256" key="6">
    <source>
        <dbReference type="SAM" id="Phobius"/>
    </source>
</evidence>
<dbReference type="InterPro" id="IPR010291">
    <property type="entry name" value="Ion_channel_UNC-93"/>
</dbReference>
<dbReference type="InterPro" id="IPR036259">
    <property type="entry name" value="MFS_trans_sf"/>
</dbReference>
<dbReference type="Proteomes" id="UP000761534">
    <property type="component" value="Unassembled WGS sequence"/>
</dbReference>
<dbReference type="VEuPathDB" id="FungiDB:TRICI_002090"/>
<feature type="transmembrane region" description="Helical" evidence="6">
    <location>
        <begin position="86"/>
        <end position="106"/>
    </location>
</feature>
<dbReference type="Pfam" id="PF05978">
    <property type="entry name" value="UNC-93"/>
    <property type="match status" value="1"/>
</dbReference>
<dbReference type="PANTHER" id="PTHR23294">
    <property type="entry name" value="ET TRANSLATION PRODUCT-RELATED"/>
    <property type="match status" value="1"/>
</dbReference>
<feature type="transmembrane region" description="Helical" evidence="6">
    <location>
        <begin position="448"/>
        <end position="468"/>
    </location>
</feature>